<dbReference type="InterPro" id="IPR050275">
    <property type="entry name" value="PGM_Phosphatase"/>
</dbReference>
<reference evidence="2" key="1">
    <citation type="submission" date="2023-07" db="EMBL/GenBank/DDBJ databases">
        <title>Novel species in the genus Lipingzhangella isolated from Sambhar Salt Lake.</title>
        <authorList>
            <person name="Jiya N."/>
            <person name="Kajale S."/>
            <person name="Sharma A."/>
        </authorList>
    </citation>
    <scope>NUCLEOTIDE SEQUENCE [LARGE SCALE GENOMIC DNA]</scope>
    <source>
        <strain evidence="2">LS1_29</strain>
    </source>
</reference>
<dbReference type="EMBL" id="JAVLVT010000015">
    <property type="protein sequence ID" value="MDS1272582.1"/>
    <property type="molecule type" value="Genomic_DNA"/>
</dbReference>
<comment type="caution">
    <text evidence="1">The sequence shown here is derived from an EMBL/GenBank/DDBJ whole genome shotgun (WGS) entry which is preliminary data.</text>
</comment>
<evidence type="ECO:0000313" key="1">
    <source>
        <dbReference type="EMBL" id="MDS1272582.1"/>
    </source>
</evidence>
<dbReference type="PANTHER" id="PTHR48100">
    <property type="entry name" value="BROAD-SPECIFICITY PHOSPHATASE YOR283W-RELATED"/>
    <property type="match status" value="1"/>
</dbReference>
<gene>
    <name evidence="1" type="ORF">RIF23_20030</name>
</gene>
<keyword evidence="1" id="KW-0378">Hydrolase</keyword>
<organism evidence="1 2">
    <name type="scientific">Lipingzhangella rawalii</name>
    <dbReference type="NCBI Taxonomy" id="2055835"/>
    <lineage>
        <taxon>Bacteria</taxon>
        <taxon>Bacillati</taxon>
        <taxon>Actinomycetota</taxon>
        <taxon>Actinomycetes</taxon>
        <taxon>Streptosporangiales</taxon>
        <taxon>Nocardiopsidaceae</taxon>
        <taxon>Lipingzhangella</taxon>
    </lineage>
</organism>
<dbReference type="GO" id="GO:0016787">
    <property type="term" value="F:hydrolase activity"/>
    <property type="evidence" value="ECO:0007669"/>
    <property type="project" value="UniProtKB-KW"/>
</dbReference>
<protein>
    <submittedName>
        <fullName evidence="1">Histidine phosphatase family protein</fullName>
        <ecNumber evidence="1">3.1.3.-</ecNumber>
    </submittedName>
</protein>
<dbReference type="InterPro" id="IPR013078">
    <property type="entry name" value="His_Pase_superF_clade-1"/>
</dbReference>
<dbReference type="PANTHER" id="PTHR48100:SF62">
    <property type="entry name" value="GLUCOSYL-3-PHOSPHOGLYCERATE PHOSPHATASE"/>
    <property type="match status" value="1"/>
</dbReference>
<dbReference type="Gene3D" id="3.40.50.1240">
    <property type="entry name" value="Phosphoglycerate mutase-like"/>
    <property type="match status" value="1"/>
</dbReference>
<evidence type="ECO:0000313" key="2">
    <source>
        <dbReference type="Proteomes" id="UP001250214"/>
    </source>
</evidence>
<dbReference type="RefSeq" id="WP_310914175.1">
    <property type="nucleotide sequence ID" value="NZ_JAVLVT010000015.1"/>
</dbReference>
<dbReference type="Pfam" id="PF00300">
    <property type="entry name" value="His_Phos_1"/>
    <property type="match status" value="1"/>
</dbReference>
<accession>A0ABU2HC57</accession>
<dbReference type="EC" id="3.1.3.-" evidence="1"/>
<dbReference type="SMART" id="SM00855">
    <property type="entry name" value="PGAM"/>
    <property type="match status" value="1"/>
</dbReference>
<sequence length="211" mass="23471">MPDPVRIRRVVCWRHGQTQWNAERRFQGHTDIPLNDIGLRQAEQAAELLAALEPDAILSSDLSRATATAAALARRTGQTVTLDKGLRERAGGVWEGLTRGEIMRRWPDEYERWEIPEGEDLETVGSRITDVVRRAVTELPDRATLVIVSHGAALRAGITQLLGLPPQSLRMLGPLGNCSWSVLEPRPEGHWCLVEHNAATLPEVRVLSDDQ</sequence>
<proteinExistence type="predicted"/>
<dbReference type="Proteomes" id="UP001250214">
    <property type="component" value="Unassembled WGS sequence"/>
</dbReference>
<keyword evidence="2" id="KW-1185">Reference proteome</keyword>
<dbReference type="SUPFAM" id="SSF53254">
    <property type="entry name" value="Phosphoglycerate mutase-like"/>
    <property type="match status" value="1"/>
</dbReference>
<dbReference type="CDD" id="cd07067">
    <property type="entry name" value="HP_PGM_like"/>
    <property type="match status" value="1"/>
</dbReference>
<dbReference type="InterPro" id="IPR029033">
    <property type="entry name" value="His_PPase_superfam"/>
</dbReference>
<name>A0ABU2HC57_9ACTN</name>